<dbReference type="AlphaFoldDB" id="A0A0D1WJL5"/>
<dbReference type="VEuPathDB" id="FungiDB:PV10_08654"/>
<keyword evidence="3" id="KW-1185">Reference proteome</keyword>
<dbReference type="RefSeq" id="XP_016220614.1">
    <property type="nucleotide sequence ID" value="XM_016373703.1"/>
</dbReference>
<protein>
    <submittedName>
        <fullName evidence="2">Uncharacterized protein</fullName>
    </submittedName>
</protein>
<sequence>MNAAQTITRRMVTGMGPRLTAPVRHSSTSMTPKDRKNMRMVFTAGTAATLSGVAFAAARSGNRVGTRYQKKNLSLDSSKWFLEGADVNKWLAPRH</sequence>
<dbReference type="GeneID" id="27326499"/>
<reference evidence="2 3" key="1">
    <citation type="submission" date="2015-01" db="EMBL/GenBank/DDBJ databases">
        <title>The Genome Sequence of Exophiala mesophila CBS40295.</title>
        <authorList>
            <consortium name="The Broad Institute Genomics Platform"/>
            <person name="Cuomo C."/>
            <person name="de Hoog S."/>
            <person name="Gorbushina A."/>
            <person name="Stielow B."/>
            <person name="Teixiera M."/>
            <person name="Abouelleil A."/>
            <person name="Chapman S.B."/>
            <person name="Priest M."/>
            <person name="Young S.K."/>
            <person name="Wortman J."/>
            <person name="Nusbaum C."/>
            <person name="Birren B."/>
        </authorList>
    </citation>
    <scope>NUCLEOTIDE SEQUENCE [LARGE SCALE GENOMIC DNA]</scope>
    <source>
        <strain evidence="2 3">CBS 40295</strain>
    </source>
</reference>
<dbReference type="OMA" id="ITRRMVT"/>
<dbReference type="Proteomes" id="UP000054302">
    <property type="component" value="Unassembled WGS sequence"/>
</dbReference>
<evidence type="ECO:0000256" key="1">
    <source>
        <dbReference type="SAM" id="MobiDB-lite"/>
    </source>
</evidence>
<organism evidence="2 3">
    <name type="scientific">Exophiala mesophila</name>
    <name type="common">Black yeast-like fungus</name>
    <dbReference type="NCBI Taxonomy" id="212818"/>
    <lineage>
        <taxon>Eukaryota</taxon>
        <taxon>Fungi</taxon>
        <taxon>Dikarya</taxon>
        <taxon>Ascomycota</taxon>
        <taxon>Pezizomycotina</taxon>
        <taxon>Eurotiomycetes</taxon>
        <taxon>Chaetothyriomycetidae</taxon>
        <taxon>Chaetothyriales</taxon>
        <taxon>Herpotrichiellaceae</taxon>
        <taxon>Exophiala</taxon>
    </lineage>
</organism>
<proteinExistence type="predicted"/>
<evidence type="ECO:0000313" key="3">
    <source>
        <dbReference type="Proteomes" id="UP000054302"/>
    </source>
</evidence>
<name>A0A0D1WJL5_EXOME</name>
<dbReference type="EMBL" id="KN847525">
    <property type="protein sequence ID" value="KIV89040.1"/>
    <property type="molecule type" value="Genomic_DNA"/>
</dbReference>
<accession>A0A0D1WJL5</accession>
<dbReference type="HOGENOM" id="CLU_2291407_0_0_1"/>
<gene>
    <name evidence="2" type="ORF">PV10_08654</name>
</gene>
<dbReference type="OrthoDB" id="4159415at2759"/>
<feature type="region of interest" description="Disordered" evidence="1">
    <location>
        <begin position="12"/>
        <end position="35"/>
    </location>
</feature>
<evidence type="ECO:0000313" key="2">
    <source>
        <dbReference type="EMBL" id="KIV89040.1"/>
    </source>
</evidence>